<evidence type="ECO:0000256" key="6">
    <source>
        <dbReference type="ARBA" id="ARBA00022949"/>
    </source>
</evidence>
<organism evidence="13 14">
    <name type="scientific">Colobus angolensis palliatus</name>
    <name type="common">Peters' Angolan colobus</name>
    <dbReference type="NCBI Taxonomy" id="336983"/>
    <lineage>
        <taxon>Eukaryota</taxon>
        <taxon>Metazoa</taxon>
        <taxon>Chordata</taxon>
        <taxon>Craniata</taxon>
        <taxon>Vertebrata</taxon>
        <taxon>Euteleostomi</taxon>
        <taxon>Mammalia</taxon>
        <taxon>Eutheria</taxon>
        <taxon>Euarchontoglires</taxon>
        <taxon>Primates</taxon>
        <taxon>Haplorrhini</taxon>
        <taxon>Catarrhini</taxon>
        <taxon>Cercopithecidae</taxon>
        <taxon>Colobinae</taxon>
        <taxon>Colobus</taxon>
    </lineage>
</organism>
<dbReference type="AlphaFoldDB" id="A0A2K5I195"/>
<dbReference type="GO" id="GO:0035556">
    <property type="term" value="P:intracellular signal transduction"/>
    <property type="evidence" value="ECO:0007669"/>
    <property type="project" value="InterPro"/>
</dbReference>
<evidence type="ECO:0000256" key="4">
    <source>
        <dbReference type="ARBA" id="ARBA00022443"/>
    </source>
</evidence>
<dbReference type="Pfam" id="PF03114">
    <property type="entry name" value="BAR"/>
    <property type="match status" value="1"/>
</dbReference>
<reference evidence="13" key="1">
    <citation type="submission" date="2025-08" db="UniProtKB">
        <authorList>
            <consortium name="Ensembl"/>
        </authorList>
    </citation>
    <scope>IDENTIFICATION</scope>
</reference>
<dbReference type="GO" id="GO:0005795">
    <property type="term" value="C:Golgi stack"/>
    <property type="evidence" value="ECO:0007669"/>
    <property type="project" value="UniProtKB-SubCell"/>
</dbReference>
<feature type="domain" description="SH3" evidence="10">
    <location>
        <begin position="1033"/>
        <end position="1096"/>
    </location>
</feature>
<dbReference type="SMART" id="SM00325">
    <property type="entry name" value="RhoGEF"/>
    <property type="match status" value="1"/>
</dbReference>
<dbReference type="PROSITE" id="PS51021">
    <property type="entry name" value="BAR"/>
    <property type="match status" value="1"/>
</dbReference>
<name>A0A2K5I195_COLAP</name>
<dbReference type="PROSITE" id="PS50010">
    <property type="entry name" value="DH_2"/>
    <property type="match status" value="2"/>
</dbReference>
<evidence type="ECO:0000256" key="2">
    <source>
        <dbReference type="ARBA" id="ARBA00004348"/>
    </source>
</evidence>
<accession>A0A2K5I195</accession>
<dbReference type="InterPro" id="IPR001331">
    <property type="entry name" value="GDS_CDC24_CS"/>
</dbReference>
<evidence type="ECO:0000256" key="3">
    <source>
        <dbReference type="ARBA" id="ARBA00018186"/>
    </source>
</evidence>
<feature type="region of interest" description="Disordered" evidence="9">
    <location>
        <begin position="869"/>
        <end position="989"/>
    </location>
</feature>
<evidence type="ECO:0000259" key="12">
    <source>
        <dbReference type="PROSITE" id="PS51021"/>
    </source>
</evidence>
<dbReference type="Gene3D" id="2.30.30.40">
    <property type="entry name" value="SH3 Domains"/>
    <property type="match status" value="2"/>
</dbReference>
<keyword evidence="14" id="KW-1185">Reference proteome</keyword>
<evidence type="ECO:0000259" key="10">
    <source>
        <dbReference type="PROSITE" id="PS50002"/>
    </source>
</evidence>
<dbReference type="Gene3D" id="1.20.1270.60">
    <property type="entry name" value="Arfaptin homology (AH) domain/BAR domain"/>
    <property type="match status" value="1"/>
</dbReference>
<dbReference type="Ensembl" id="ENSCANT00000033216.1">
    <property type="protein sequence ID" value="ENSCANP00000010327.1"/>
    <property type="gene ID" value="ENSCANG00000028564.1"/>
</dbReference>
<protein>
    <recommendedName>
        <fullName evidence="3">Dynamin-binding protein</fullName>
    </recommendedName>
    <alternativeName>
        <fullName evidence="7">Scaffold protein Tuba</fullName>
    </alternativeName>
</protein>
<keyword evidence="4 8" id="KW-0728">SH3 domain</keyword>
<dbReference type="GO" id="GO:0060271">
    <property type="term" value="P:cilium assembly"/>
    <property type="evidence" value="ECO:0007669"/>
    <property type="project" value="TreeGrafter"/>
</dbReference>
<evidence type="ECO:0000313" key="14">
    <source>
        <dbReference type="Proteomes" id="UP000233080"/>
    </source>
</evidence>
<feature type="domain" description="DH" evidence="11">
    <location>
        <begin position="493"/>
        <end position="547"/>
    </location>
</feature>
<evidence type="ECO:0000256" key="7">
    <source>
        <dbReference type="ARBA" id="ARBA00032587"/>
    </source>
</evidence>
<dbReference type="CDD" id="cd12141">
    <property type="entry name" value="SH3_DNMBP_C2"/>
    <property type="match status" value="1"/>
</dbReference>
<dbReference type="InterPro" id="IPR035899">
    <property type="entry name" value="DBL_dom_sf"/>
</dbReference>
<dbReference type="CDD" id="cd00160">
    <property type="entry name" value="RhoGEF"/>
    <property type="match status" value="1"/>
</dbReference>
<dbReference type="PANTHER" id="PTHR22834:SF19">
    <property type="entry name" value="DYNAMIN-BINDING PROTEIN"/>
    <property type="match status" value="1"/>
</dbReference>
<dbReference type="FunFam" id="2.30.30.40:FF:000084">
    <property type="entry name" value="dynamin-binding protein isoform X1"/>
    <property type="match status" value="1"/>
</dbReference>
<dbReference type="CDD" id="cd11798">
    <property type="entry name" value="SH3_DNMBP_C1"/>
    <property type="match status" value="1"/>
</dbReference>
<dbReference type="SUPFAM" id="SSF103657">
    <property type="entry name" value="BAR/IMD domain-like"/>
    <property type="match status" value="1"/>
</dbReference>
<comment type="subcellular location">
    <subcellularLocation>
        <location evidence="1">Cell junction</location>
    </subcellularLocation>
    <subcellularLocation>
        <location evidence="2">Golgi apparatus</location>
        <location evidence="2">Golgi stack</location>
    </subcellularLocation>
</comment>
<dbReference type="InterPro" id="IPR004148">
    <property type="entry name" value="BAR_dom"/>
</dbReference>
<dbReference type="OMA" id="REGEKWY"/>
<dbReference type="SUPFAM" id="SSF48065">
    <property type="entry name" value="DBL homology domain (DH-domain)"/>
    <property type="match status" value="1"/>
</dbReference>
<reference evidence="13" key="2">
    <citation type="submission" date="2025-09" db="UniProtKB">
        <authorList>
            <consortium name="Ensembl"/>
        </authorList>
    </citation>
    <scope>IDENTIFICATION</scope>
</reference>
<evidence type="ECO:0000256" key="1">
    <source>
        <dbReference type="ARBA" id="ARBA00004282"/>
    </source>
</evidence>
<dbReference type="InterPro" id="IPR035820">
    <property type="entry name" value="DNMBP_SH3_C1"/>
</dbReference>
<dbReference type="PROSITE" id="PS50002">
    <property type="entry name" value="SH3"/>
    <property type="match status" value="2"/>
</dbReference>
<dbReference type="SUPFAM" id="SSF50044">
    <property type="entry name" value="SH3-domain"/>
    <property type="match status" value="2"/>
</dbReference>
<dbReference type="FunFam" id="1.20.1270.60:FF:000027">
    <property type="entry name" value="dynamin-binding protein isoform X1"/>
    <property type="match status" value="1"/>
</dbReference>
<dbReference type="GO" id="GO:0070161">
    <property type="term" value="C:anchoring junction"/>
    <property type="evidence" value="ECO:0007669"/>
    <property type="project" value="UniProtKB-SubCell"/>
</dbReference>
<feature type="compositionally biased region" description="Low complexity" evidence="9">
    <location>
        <begin position="947"/>
        <end position="962"/>
    </location>
</feature>
<evidence type="ECO:0000256" key="9">
    <source>
        <dbReference type="SAM" id="MobiDB-lite"/>
    </source>
</evidence>
<dbReference type="Proteomes" id="UP000233080">
    <property type="component" value="Unassembled WGS sequence"/>
</dbReference>
<dbReference type="SMART" id="SM00721">
    <property type="entry name" value="BAR"/>
    <property type="match status" value="1"/>
</dbReference>
<dbReference type="PANTHER" id="PTHR22834">
    <property type="entry name" value="NUCLEAR FUSION PROTEIN FUS2"/>
    <property type="match status" value="1"/>
</dbReference>
<feature type="region of interest" description="Disordered" evidence="9">
    <location>
        <begin position="388"/>
        <end position="409"/>
    </location>
</feature>
<feature type="domain" description="DH" evidence="11">
    <location>
        <begin position="414"/>
        <end position="476"/>
    </location>
</feature>
<dbReference type="CDD" id="cd07589">
    <property type="entry name" value="BAR_DNMBP"/>
    <property type="match status" value="1"/>
</dbReference>
<feature type="compositionally biased region" description="Polar residues" evidence="9">
    <location>
        <begin position="112"/>
        <end position="126"/>
    </location>
</feature>
<keyword evidence="5" id="KW-0344">Guanine-nucleotide releasing factor</keyword>
<dbReference type="Pfam" id="PF00621">
    <property type="entry name" value="RhoGEF"/>
    <property type="match status" value="2"/>
</dbReference>
<dbReference type="SMART" id="SM00326">
    <property type="entry name" value="SH3"/>
    <property type="match status" value="2"/>
</dbReference>
<feature type="domain" description="SH3" evidence="10">
    <location>
        <begin position="805"/>
        <end position="868"/>
    </location>
</feature>
<sequence>MCETQKARKESEVEEKRHWDSTWEYEDYGSVRKRNLTVPDGLYRENDLDPRYRAKGQHRPYRKRDCGYWDFEQSEPSYVDCGEAHESRKGCVYHRGHDGYRSPENVDYESPSPGTKDNSPTRSPDVTSKAGGYGENGYPDCKNLNYNPEDSKKAEQLTDHRGLDDSSVNLGQPQLWYIDHRNVNHNLEDCQETNFYNREHSNLYHVPGSYPNGQPVSFSDLNGVKEDKKFIKYHEGDRNVYQNDNMYPKAKTHVMDQGNFDTENEGYDALFANCAYKSRNSRGTDSLHQMENSEYNGIDIPRTKARGGSRILLDGLQTQCTRGDQGERHLGIPQSPSLEKNIWHLEEERKLNGPETWRRNSCLRRTAPSTLRRSEFVQNRKKTQEMTLLSSQSSLVAPSGSVSTENPEQRMLEKRAKVIEELLQTERDYIRDLEMCIERIMVPLQQAQVPNIDFEGLFGNMQMVIKVSKQLLAALEINDAVSLYNEWGCTNYINLGSFLIKPVQRVMRYPLLLMELLNSTPESHPDKVPLTNAVLAVKEINVNINEYKRRKDLVLKYRKGDEDSLMEKISKLNIHSIIKKSNRVSSHLKHLTGFAPQIKDEVFEETEKNFRMQERLIKSFIRDLSLYLQHIRESACVKVVAAVSMWDVCMERGHRDLEQFERVHRYISDQLFTNFKERTERLVISPLNQLLSMFTGPHKLVQKRFDKLLDFYNCTERAEKLKDKKTLEELQSARNNYEALNAQLLDELPKFHQYAQGLFTNCVHGYAEAHCDFVHQALEQLKPLLSPSYMLQSEELRASLLARYPPEKLFQAERNFNAAQDLDVSLLEGDLVGVIKKKDPMGSQNRWLIDNGVSKGFVYSSFLKPYNPRRSHSDASVGSHSSTESEHGSSSPGFPRQNSGSTLTFSPSSMAVSFTSGSCQKQPQDVSSPLKECDQGTLSASLNLGNSESGPSGCPSDPDSTSQPRSGDAADVARDVNQPAATQRSYRNFRHSEMVGYSVPGRNGQGQDLVKGCARTAQAPEDRSAEPESSEADGNQVYFAVYTFKARNPNELSVSANQKLKILEFKDVTGNTEWWLAEVNGKKGYVPSNYIRKTEYT</sequence>
<evidence type="ECO:0000256" key="5">
    <source>
        <dbReference type="ARBA" id="ARBA00022658"/>
    </source>
</evidence>
<evidence type="ECO:0000313" key="13">
    <source>
        <dbReference type="Ensembl" id="ENSCANP00000010327.1"/>
    </source>
</evidence>
<proteinExistence type="predicted"/>
<dbReference type="InterPro" id="IPR000219">
    <property type="entry name" value="DH_dom"/>
</dbReference>
<dbReference type="Pfam" id="PF07653">
    <property type="entry name" value="SH3_2"/>
    <property type="match status" value="1"/>
</dbReference>
<evidence type="ECO:0000259" key="11">
    <source>
        <dbReference type="PROSITE" id="PS50010"/>
    </source>
</evidence>
<feature type="compositionally biased region" description="Basic and acidic residues" evidence="9">
    <location>
        <begin position="149"/>
        <end position="164"/>
    </location>
</feature>
<dbReference type="Gene3D" id="1.20.900.10">
    <property type="entry name" value="Dbl homology (DH) domain"/>
    <property type="match status" value="2"/>
</dbReference>
<feature type="compositionally biased region" description="Polar residues" evidence="9">
    <location>
        <begin position="896"/>
        <end position="927"/>
    </location>
</feature>
<evidence type="ECO:0000256" key="8">
    <source>
        <dbReference type="PROSITE-ProRule" id="PRU00192"/>
    </source>
</evidence>
<feature type="compositionally biased region" description="Polar residues" evidence="9">
    <location>
        <begin position="936"/>
        <end position="946"/>
    </location>
</feature>
<feature type="compositionally biased region" description="Polar residues" evidence="9">
    <location>
        <begin position="388"/>
        <end position="406"/>
    </location>
</feature>
<dbReference type="InterPro" id="IPR027267">
    <property type="entry name" value="AH/BAR_dom_sf"/>
</dbReference>
<dbReference type="InterPro" id="IPR036028">
    <property type="entry name" value="SH3-like_dom_sf"/>
</dbReference>
<keyword evidence="6" id="KW-0965">Cell junction</keyword>
<dbReference type="InterPro" id="IPR001452">
    <property type="entry name" value="SH3_domain"/>
</dbReference>
<feature type="region of interest" description="Disordered" evidence="9">
    <location>
        <begin position="95"/>
        <end position="166"/>
    </location>
</feature>
<dbReference type="PROSITE" id="PS00741">
    <property type="entry name" value="DH_1"/>
    <property type="match status" value="1"/>
</dbReference>
<dbReference type="PRINTS" id="PR01887">
    <property type="entry name" value="SPECTRNALPHA"/>
</dbReference>
<dbReference type="GO" id="GO:0005085">
    <property type="term" value="F:guanyl-nucleotide exchange factor activity"/>
    <property type="evidence" value="ECO:0007669"/>
    <property type="project" value="UniProtKB-KW"/>
</dbReference>
<dbReference type="InterPro" id="IPR051492">
    <property type="entry name" value="Dynamin-Rho_GEF"/>
</dbReference>
<dbReference type="FunFam" id="2.30.30.40:FF:000066">
    <property type="entry name" value="dynamin-binding protein isoform X1"/>
    <property type="match status" value="1"/>
</dbReference>
<feature type="domain" description="BAR" evidence="12">
    <location>
        <begin position="588"/>
        <end position="797"/>
    </location>
</feature>